<evidence type="ECO:0000256" key="2">
    <source>
        <dbReference type="SAM" id="Phobius"/>
    </source>
</evidence>
<dbReference type="InterPro" id="IPR022770">
    <property type="entry name" value="IucA/IucC-like_C"/>
</dbReference>
<dbReference type="Proteomes" id="UP000321272">
    <property type="component" value="Chromosome"/>
</dbReference>
<dbReference type="GO" id="GO:0019290">
    <property type="term" value="P:siderophore biosynthetic process"/>
    <property type="evidence" value="ECO:0007669"/>
    <property type="project" value="InterPro"/>
</dbReference>
<evidence type="ECO:0000313" key="6">
    <source>
        <dbReference type="Proteomes" id="UP000321272"/>
    </source>
</evidence>
<accession>A0A5B8SQK4</accession>
<evidence type="ECO:0000259" key="3">
    <source>
        <dbReference type="Pfam" id="PF04183"/>
    </source>
</evidence>
<dbReference type="KEGG" id="paur:FGL86_03600"/>
<dbReference type="GO" id="GO:0016881">
    <property type="term" value="F:acid-amino acid ligase activity"/>
    <property type="evidence" value="ECO:0007669"/>
    <property type="project" value="UniProtKB-ARBA"/>
</dbReference>
<comment type="similarity">
    <text evidence="1">Belongs to the IucA/IucC family.</text>
</comment>
<keyword evidence="2" id="KW-0472">Membrane</keyword>
<sequence>MTLSERATANCFFNALLREWPRYEVAPGYLLIRDGEHTLHLPYRHLSITGRHRFAGPLRLDDRQVSFREALDWLFRHPELIKLSTPARAQALKARVQDSLTNLEHSLNAQASLDRLFGEPLDFIEAEATLLVGHSIHPCPKTREGFTPEDTRRYAPEYANAFPLCWYRVARHRLGASKGTDLEPEMLIQQLLPDNPWQEHIDDEHLILPCHPYQHRHWQTDPALATLRHQGELVYLGKADPRWRATSSVRAIWHPERPWMLKFSLSVRLTNSLRHLQEGEFHRGAVLEQVLDSPALAEFATRFPYFRILREPLGLGIQDDAGQLLPQTLMLWRDNPFVGEAANNVETLVTLLQDDPRSGLSRLAQRLMQTPHPETAASYWFAAFLDVVVEPLLIAQADYGLLFGAHQQNILLQLDDLMPVRGWFRDCQGTGFTDLATQCYGPHLGRLVERSANLVPTEMGTRLFGYYLFINATFNVIASLAGAGLGRERDYLARLRDFLLDLKTRGLHDAVVLNYLLESPTLWAKGNFLCAFQAINENTMADPLSLYHPMANPIVNPNANP</sequence>
<proteinExistence type="inferred from homology"/>
<name>A0A5B8SQK4_9GAMM</name>
<evidence type="ECO:0000259" key="4">
    <source>
        <dbReference type="Pfam" id="PF06276"/>
    </source>
</evidence>
<evidence type="ECO:0008006" key="7">
    <source>
        <dbReference type="Google" id="ProtNLM"/>
    </source>
</evidence>
<reference evidence="5 6" key="1">
    <citation type="submission" date="2019-06" db="EMBL/GenBank/DDBJ databases">
        <title>Genome analyses of bacteria isolated from kimchi.</title>
        <authorList>
            <person name="Lee S."/>
            <person name="Ahn S."/>
            <person name="Roh S."/>
        </authorList>
    </citation>
    <scope>NUCLEOTIDE SEQUENCE [LARGE SCALE GENOMIC DNA]</scope>
    <source>
        <strain evidence="5 6">CBA4606</strain>
    </source>
</reference>
<dbReference type="Gene3D" id="1.10.510.40">
    <property type="match status" value="1"/>
</dbReference>
<gene>
    <name evidence="5" type="ORF">FGL86_03600</name>
</gene>
<feature type="domain" description="Aerobactin siderophore biosynthesis IucA/IucC-like C-terminal" evidence="4">
    <location>
        <begin position="378"/>
        <end position="538"/>
    </location>
</feature>
<evidence type="ECO:0000313" key="5">
    <source>
        <dbReference type="EMBL" id="QEA38247.1"/>
    </source>
</evidence>
<keyword evidence="2" id="KW-0812">Transmembrane</keyword>
<keyword evidence="6" id="KW-1185">Reference proteome</keyword>
<dbReference type="EMBL" id="CP042382">
    <property type="protein sequence ID" value="QEA38247.1"/>
    <property type="molecule type" value="Genomic_DNA"/>
</dbReference>
<feature type="domain" description="Aerobactin siderophore biosynthesis IucA/IucC N-terminal" evidence="3">
    <location>
        <begin position="122"/>
        <end position="348"/>
    </location>
</feature>
<dbReference type="InterPro" id="IPR037455">
    <property type="entry name" value="LucA/IucC-like"/>
</dbReference>
<dbReference type="Gene3D" id="6.10.250.3370">
    <property type="match status" value="1"/>
</dbReference>
<dbReference type="InterPro" id="IPR007310">
    <property type="entry name" value="Aerobactin_biosyn_IucA/IucC_N"/>
</dbReference>
<dbReference type="PANTHER" id="PTHR34384">
    <property type="entry name" value="L-2,3-DIAMINOPROPANOATE--CITRATE LIGASE"/>
    <property type="match status" value="1"/>
</dbReference>
<evidence type="ECO:0000256" key="1">
    <source>
        <dbReference type="ARBA" id="ARBA00007832"/>
    </source>
</evidence>
<keyword evidence="2" id="KW-1133">Transmembrane helix</keyword>
<organism evidence="5 6">
    <name type="scientific">Pistricoccus aurantiacus</name>
    <dbReference type="NCBI Taxonomy" id="1883414"/>
    <lineage>
        <taxon>Bacteria</taxon>
        <taxon>Pseudomonadati</taxon>
        <taxon>Pseudomonadota</taxon>
        <taxon>Gammaproteobacteria</taxon>
        <taxon>Oceanospirillales</taxon>
        <taxon>Halomonadaceae</taxon>
        <taxon>Pistricoccus</taxon>
    </lineage>
</organism>
<dbReference type="AlphaFoldDB" id="A0A5B8SQK4"/>
<dbReference type="PANTHER" id="PTHR34384:SF5">
    <property type="entry name" value="L-2,3-DIAMINOPROPANOATE--CITRATE LIGASE"/>
    <property type="match status" value="1"/>
</dbReference>
<protein>
    <recommendedName>
        <fullName evidence="7">IucA/IucC family siderophore biosynthesis protein</fullName>
    </recommendedName>
</protein>
<dbReference type="RefSeq" id="WP_147183315.1">
    <property type="nucleotide sequence ID" value="NZ_CP042382.1"/>
</dbReference>
<dbReference type="Pfam" id="PF04183">
    <property type="entry name" value="IucA_IucC"/>
    <property type="match status" value="1"/>
</dbReference>
<dbReference type="Pfam" id="PF06276">
    <property type="entry name" value="FhuF"/>
    <property type="match status" value="1"/>
</dbReference>
<dbReference type="OrthoDB" id="495728at2"/>
<feature type="transmembrane region" description="Helical" evidence="2">
    <location>
        <begin position="464"/>
        <end position="486"/>
    </location>
</feature>